<dbReference type="RefSeq" id="WP_022790177.1">
    <property type="nucleotide sequence ID" value="NZ_UHFX01000003.1"/>
</dbReference>
<dbReference type="Gene3D" id="3.30.2060.10">
    <property type="entry name" value="Penicillin-binding protein 1b domain"/>
    <property type="match status" value="1"/>
</dbReference>
<evidence type="ECO:0000256" key="8">
    <source>
        <dbReference type="ARBA" id="ARBA00023204"/>
    </source>
</evidence>
<evidence type="ECO:0000313" key="13">
    <source>
        <dbReference type="EMBL" id="SUO04628.1"/>
    </source>
</evidence>
<keyword evidence="3 9" id="KW-0227">DNA damage</keyword>
<comment type="function">
    <text evidence="9">Couples transcription and DNA repair by recognizing RNA polymerase (RNAP) stalled at DNA lesions. Mediates ATP-dependent release of RNAP and its truncated transcript from the DNA, and recruitment of nucleotide excision repair machinery to the damaged site.</text>
</comment>
<comment type="similarity">
    <text evidence="9">In the N-terminal section; belongs to the UvrB family.</text>
</comment>
<dbReference type="Gene3D" id="3.40.50.11180">
    <property type="match status" value="1"/>
</dbReference>
<dbReference type="InterPro" id="IPR037235">
    <property type="entry name" value="TRCF-like_C_D7"/>
</dbReference>
<feature type="domain" description="Helicase ATP-binding" evidence="11">
    <location>
        <begin position="599"/>
        <end position="760"/>
    </location>
</feature>
<dbReference type="Pfam" id="PF17757">
    <property type="entry name" value="UvrB_inter"/>
    <property type="match status" value="1"/>
</dbReference>
<dbReference type="SMART" id="SM00982">
    <property type="entry name" value="TRCF"/>
    <property type="match status" value="1"/>
</dbReference>
<dbReference type="SUPFAM" id="SSF143517">
    <property type="entry name" value="TRCF domain-like"/>
    <property type="match status" value="1"/>
</dbReference>
<keyword evidence="10" id="KW-0175">Coiled coil</keyword>
<dbReference type="PANTHER" id="PTHR47964">
    <property type="entry name" value="ATP-DEPENDENT DNA HELICASE HOMOLOG RECG, CHLOROPLASTIC"/>
    <property type="match status" value="1"/>
</dbReference>
<evidence type="ECO:0000256" key="6">
    <source>
        <dbReference type="ARBA" id="ARBA00022840"/>
    </source>
</evidence>
<keyword evidence="2 9" id="KW-0547">Nucleotide-binding</keyword>
<dbReference type="SUPFAM" id="SSF141259">
    <property type="entry name" value="CarD-like"/>
    <property type="match status" value="1"/>
</dbReference>
<evidence type="ECO:0000256" key="5">
    <source>
        <dbReference type="ARBA" id="ARBA00022806"/>
    </source>
</evidence>
<evidence type="ECO:0000256" key="1">
    <source>
        <dbReference type="ARBA" id="ARBA00022490"/>
    </source>
</evidence>
<dbReference type="InterPro" id="IPR001650">
    <property type="entry name" value="Helicase_C-like"/>
</dbReference>
<evidence type="ECO:0000256" key="3">
    <source>
        <dbReference type="ARBA" id="ARBA00022763"/>
    </source>
</evidence>
<dbReference type="Pfam" id="PF02559">
    <property type="entry name" value="CarD_TRCF_RID"/>
    <property type="match status" value="1"/>
</dbReference>
<evidence type="ECO:0000313" key="14">
    <source>
        <dbReference type="Proteomes" id="UP000255523"/>
    </source>
</evidence>
<dbReference type="InterPro" id="IPR036101">
    <property type="entry name" value="CarD-like/TRCF_RID_sf"/>
</dbReference>
<evidence type="ECO:0000256" key="4">
    <source>
        <dbReference type="ARBA" id="ARBA00022801"/>
    </source>
</evidence>
<evidence type="ECO:0000256" key="2">
    <source>
        <dbReference type="ARBA" id="ARBA00022741"/>
    </source>
</evidence>
<dbReference type="PROSITE" id="PS51194">
    <property type="entry name" value="HELICASE_CTER"/>
    <property type="match status" value="1"/>
</dbReference>
<dbReference type="EMBL" id="UHFX01000003">
    <property type="protein sequence ID" value="SUO04628.1"/>
    <property type="molecule type" value="Genomic_DNA"/>
</dbReference>
<dbReference type="GO" id="GO:0005737">
    <property type="term" value="C:cytoplasm"/>
    <property type="evidence" value="ECO:0007669"/>
    <property type="project" value="UniProtKB-SubCell"/>
</dbReference>
<dbReference type="InterPro" id="IPR011545">
    <property type="entry name" value="DEAD/DEAH_box_helicase_dom"/>
</dbReference>
<dbReference type="Gene3D" id="3.90.1150.50">
    <property type="entry name" value="Transcription-repair-coupling factor, D7 domain"/>
    <property type="match status" value="1"/>
</dbReference>
<proteinExistence type="inferred from homology"/>
<reference evidence="13 14" key="1">
    <citation type="submission" date="2018-06" db="EMBL/GenBank/DDBJ databases">
        <authorList>
            <consortium name="Pathogen Informatics"/>
            <person name="Doyle S."/>
        </authorList>
    </citation>
    <scope>NUCLEOTIDE SEQUENCE [LARGE SCALE GENOMIC DNA]</scope>
    <source>
        <strain evidence="13 14">NCTC11087</strain>
    </source>
</reference>
<dbReference type="GO" id="GO:0005524">
    <property type="term" value="F:ATP binding"/>
    <property type="evidence" value="ECO:0007669"/>
    <property type="project" value="UniProtKB-UniRule"/>
</dbReference>
<keyword evidence="1 9" id="KW-0963">Cytoplasm</keyword>
<dbReference type="GO" id="GO:0016787">
    <property type="term" value="F:hydrolase activity"/>
    <property type="evidence" value="ECO:0007669"/>
    <property type="project" value="UniProtKB-KW"/>
</dbReference>
<dbReference type="Pfam" id="PF00271">
    <property type="entry name" value="Helicase_C"/>
    <property type="match status" value="1"/>
</dbReference>
<dbReference type="Pfam" id="PF00270">
    <property type="entry name" value="DEAD"/>
    <property type="match status" value="1"/>
</dbReference>
<dbReference type="SMART" id="SM01058">
    <property type="entry name" value="CarD_TRCF"/>
    <property type="match status" value="1"/>
</dbReference>
<protein>
    <recommendedName>
        <fullName evidence="9">Transcription-repair-coupling factor</fullName>
        <shortName evidence="9">TRCF</shortName>
        <ecNumber evidence="9">3.6.4.-</ecNumber>
    </recommendedName>
</protein>
<evidence type="ECO:0000259" key="12">
    <source>
        <dbReference type="PROSITE" id="PS51194"/>
    </source>
</evidence>
<comment type="similarity">
    <text evidence="9">In the C-terminal section; belongs to the helicase family. RecG subfamily.</text>
</comment>
<keyword evidence="6 9" id="KW-0067">ATP-binding</keyword>
<dbReference type="InterPro" id="IPR027417">
    <property type="entry name" value="P-loop_NTPase"/>
</dbReference>
<dbReference type="AlphaFoldDB" id="A0A380LL81"/>
<dbReference type="InterPro" id="IPR041471">
    <property type="entry name" value="UvrB_inter"/>
</dbReference>
<feature type="coiled-coil region" evidence="10">
    <location>
        <begin position="230"/>
        <end position="257"/>
    </location>
</feature>
<dbReference type="InterPro" id="IPR003711">
    <property type="entry name" value="CarD-like/TRCF_RID"/>
</dbReference>
<dbReference type="SMART" id="SM00487">
    <property type="entry name" value="DEXDc"/>
    <property type="match status" value="1"/>
</dbReference>
<accession>A0A380LL81</accession>
<comment type="subcellular location">
    <subcellularLocation>
        <location evidence="9">Cytoplasm</location>
    </subcellularLocation>
</comment>
<dbReference type="SUPFAM" id="SSF52540">
    <property type="entry name" value="P-loop containing nucleoside triphosphate hydrolases"/>
    <property type="match status" value="3"/>
</dbReference>
<sequence>MEKIWNSLQDNDVVKGIVNSNVSCGNLFLMEEALLLVSSFKKEPRNYIVVKKNMYEAQQLYKRVSPLMDEVLLFVMEESLRVQAIASSPEDKDEMIYSLTQLVKDNKPKIIICNVAAFTRYLPDPVFFKENCIHLEINQEQDMNTLKKQLNRMGYSRLNYVDRPCTFASRGGIIDVFSLEYDHPIRIEFFDTEIESIRFFDEETQRTIERIDSIDFGPATDLLFTDEQISEIQQEVQKKLEKELALLELEEDKEMLQDHIEADMRSLESYEPENILYIYFSYIKGYHLLDYLQGKIIFSSTEEVQQSFKKLNEETISYMQERVQDHISLPKYMLFQDIHMIMHKKNILEFHEFLDEDSIVSEIFPLEKAALPLINQLEAIDRHKKVYFSLETKQAKQVEACMFENEMNLQCEFIEPCFYEGFSYQDMIVISARELFVDAHHSKRYQKTFKEGRILENVMELEKNDYVVHEQYGIGQYLGIVTRENKGKKLDYLHVVYRGGDELYVPLSQFQLVRKYISKEGAGVKLSQLGSNAWQKTKEKVNQRVEEIAARLVELYALRNENIGYAFPKDDALQKEFEEAFEYEPTPDQLKAIHDIKIEMEKPKPMDHLLCGDVGFGKTEVAMCCAFKAIASGKQVAFLCPTTILSMQHYQTVLHRFESTGANIALVNRFVSQKEITQITKDLKAGNIDIIIGTHKLLNKSFQYKDLGLLIIDEEQRFGVEHKEKIKEMKSSIDVLSLSATPIPRTLQMSLIGVRTISQLNTPPAKRHPVQTYIMEKRGSVIQEIIARELARGGQVFYLYNRVDQIHSTANHLSNLFPDANVAVAHGKMAKETIEETMMDFAQGKYQILVCTTIIETGLDIANANTIIIENADKFGLSQLYQIRGRVGRRDKIAYCYLMIQPNKELTETAQKRLKSIKEFTRLGSGYKIAMRDLTIRGAGDLLGPQQAGFIDQVGLDMYLELLGNAISRHKGEPVSKAKEEKRAMLDFKGHIPQQFTENDGDKLSIYQQVRKIDTFKDLKSYQQRIQDLFGKIPKEVHQIFEQRWFDLFVNQKGIESLKEEEKQYVLTFDEDFSAHCDGIKLFETMNDINRAISLTLKKQKIIITIPKKKNKDLLMETLKNIEEKFL</sequence>
<organism evidence="13 14">
    <name type="scientific">Faecalicoccus pleomorphus</name>
    <dbReference type="NCBI Taxonomy" id="1323"/>
    <lineage>
        <taxon>Bacteria</taxon>
        <taxon>Bacillati</taxon>
        <taxon>Bacillota</taxon>
        <taxon>Erysipelotrichia</taxon>
        <taxon>Erysipelotrichales</taxon>
        <taxon>Erysipelotrichaceae</taxon>
        <taxon>Faecalicoccus</taxon>
    </lineage>
</organism>
<dbReference type="GO" id="GO:0003678">
    <property type="term" value="F:DNA helicase activity"/>
    <property type="evidence" value="ECO:0007669"/>
    <property type="project" value="TreeGrafter"/>
</dbReference>
<dbReference type="InterPro" id="IPR047112">
    <property type="entry name" value="RecG/Mfd"/>
</dbReference>
<gene>
    <name evidence="13" type="primary">trcF</name>
    <name evidence="9" type="synonym">mfd</name>
    <name evidence="13" type="ORF">NCTC11087_01550</name>
</gene>
<keyword evidence="8 9" id="KW-0234">DNA repair</keyword>
<evidence type="ECO:0000256" key="7">
    <source>
        <dbReference type="ARBA" id="ARBA00023125"/>
    </source>
</evidence>
<dbReference type="HAMAP" id="MF_00969">
    <property type="entry name" value="TRCF"/>
    <property type="match status" value="1"/>
</dbReference>
<keyword evidence="7 9" id="KW-0238">DNA-binding</keyword>
<dbReference type="EC" id="3.6.4.-" evidence="9"/>
<feature type="domain" description="Helicase C-terminal" evidence="12">
    <location>
        <begin position="780"/>
        <end position="935"/>
    </location>
</feature>
<keyword evidence="14" id="KW-1185">Reference proteome</keyword>
<name>A0A380LL81_9FIRM</name>
<dbReference type="PROSITE" id="PS51192">
    <property type="entry name" value="HELICASE_ATP_BIND_1"/>
    <property type="match status" value="1"/>
</dbReference>
<keyword evidence="5" id="KW-0347">Helicase</keyword>
<dbReference type="InterPro" id="IPR004576">
    <property type="entry name" value="Mfd"/>
</dbReference>
<dbReference type="GO" id="GO:0000716">
    <property type="term" value="P:transcription-coupled nucleotide-excision repair, DNA damage recognition"/>
    <property type="evidence" value="ECO:0007669"/>
    <property type="project" value="UniProtKB-UniRule"/>
</dbReference>
<dbReference type="InterPro" id="IPR014001">
    <property type="entry name" value="Helicase_ATP-bd"/>
</dbReference>
<keyword evidence="4 9" id="KW-0378">Hydrolase</keyword>
<dbReference type="Proteomes" id="UP000255523">
    <property type="component" value="Unassembled WGS sequence"/>
</dbReference>
<evidence type="ECO:0000256" key="9">
    <source>
        <dbReference type="HAMAP-Rule" id="MF_00969"/>
    </source>
</evidence>
<dbReference type="GO" id="GO:0006355">
    <property type="term" value="P:regulation of DNA-templated transcription"/>
    <property type="evidence" value="ECO:0007669"/>
    <property type="project" value="UniProtKB-UniRule"/>
</dbReference>
<dbReference type="GeneID" id="77462500"/>
<dbReference type="Pfam" id="PF03461">
    <property type="entry name" value="TRCF"/>
    <property type="match status" value="1"/>
</dbReference>
<dbReference type="Gene3D" id="3.40.50.300">
    <property type="entry name" value="P-loop containing nucleotide triphosphate hydrolases"/>
    <property type="match status" value="2"/>
</dbReference>
<dbReference type="InterPro" id="IPR005118">
    <property type="entry name" value="TRCF_C"/>
</dbReference>
<dbReference type="SMART" id="SM00490">
    <property type="entry name" value="HELICc"/>
    <property type="match status" value="1"/>
</dbReference>
<dbReference type="CDD" id="cd17991">
    <property type="entry name" value="DEXHc_TRCF"/>
    <property type="match status" value="1"/>
</dbReference>
<dbReference type="NCBIfam" id="TIGR00580">
    <property type="entry name" value="mfd"/>
    <property type="match status" value="1"/>
</dbReference>
<evidence type="ECO:0000256" key="10">
    <source>
        <dbReference type="SAM" id="Coils"/>
    </source>
</evidence>
<dbReference type="Gene3D" id="2.40.10.170">
    <property type="match status" value="1"/>
</dbReference>
<dbReference type="PANTHER" id="PTHR47964:SF1">
    <property type="entry name" value="ATP-DEPENDENT DNA HELICASE HOMOLOG RECG, CHLOROPLASTIC"/>
    <property type="match status" value="1"/>
</dbReference>
<dbReference type="GO" id="GO:0003684">
    <property type="term" value="F:damaged DNA binding"/>
    <property type="evidence" value="ECO:0007669"/>
    <property type="project" value="InterPro"/>
</dbReference>
<evidence type="ECO:0000259" key="11">
    <source>
        <dbReference type="PROSITE" id="PS51192"/>
    </source>
</evidence>